<feature type="transmembrane region" description="Helical" evidence="5">
    <location>
        <begin position="30"/>
        <end position="51"/>
    </location>
</feature>
<dbReference type="AlphaFoldDB" id="A0A9W6WBT3"/>
<gene>
    <name evidence="6" type="ORF">Afil01_52000</name>
</gene>
<dbReference type="RefSeq" id="WP_285665561.1">
    <property type="nucleotide sequence ID" value="NZ_BSTX01000004.1"/>
</dbReference>
<evidence type="ECO:0000313" key="6">
    <source>
        <dbReference type="EMBL" id="GLZ80393.1"/>
    </source>
</evidence>
<dbReference type="PRINTS" id="PR00834">
    <property type="entry name" value="PROTEASES2C"/>
</dbReference>
<dbReference type="InterPro" id="IPR043504">
    <property type="entry name" value="Peptidase_S1_PA_chymotrypsin"/>
</dbReference>
<dbReference type="InterPro" id="IPR003825">
    <property type="entry name" value="Colicin-V_CvpA"/>
</dbReference>
<reference evidence="6" key="1">
    <citation type="submission" date="2023-03" db="EMBL/GenBank/DDBJ databases">
        <title>Actinorhabdospora filicis NBRC 111898.</title>
        <authorList>
            <person name="Ichikawa N."/>
            <person name="Sato H."/>
            <person name="Tonouchi N."/>
        </authorList>
    </citation>
    <scope>NUCLEOTIDE SEQUENCE</scope>
    <source>
        <strain evidence="6">NBRC 111898</strain>
    </source>
</reference>
<dbReference type="Gene3D" id="2.40.10.10">
    <property type="entry name" value="Trypsin-like serine proteases"/>
    <property type="match status" value="2"/>
</dbReference>
<dbReference type="SUPFAM" id="SSF50494">
    <property type="entry name" value="Trypsin-like serine proteases"/>
    <property type="match status" value="1"/>
</dbReference>
<name>A0A9W6WBT3_9ACTN</name>
<dbReference type="InterPro" id="IPR047680">
    <property type="entry name" value="MarP-like"/>
</dbReference>
<feature type="transmembrane region" description="Helical" evidence="5">
    <location>
        <begin position="63"/>
        <end position="87"/>
    </location>
</feature>
<dbReference type="InterPro" id="IPR001940">
    <property type="entry name" value="Peptidase_S1C"/>
</dbReference>
<keyword evidence="6" id="KW-0645">Protease</keyword>
<comment type="subcellular location">
    <subcellularLocation>
        <location evidence="1">Membrane</location>
        <topology evidence="1">Multi-pass membrane protein</topology>
    </subcellularLocation>
</comment>
<feature type="transmembrane region" description="Helical" evidence="5">
    <location>
        <begin position="6"/>
        <end position="23"/>
    </location>
</feature>
<evidence type="ECO:0000256" key="5">
    <source>
        <dbReference type="SAM" id="Phobius"/>
    </source>
</evidence>
<dbReference type="NCBIfam" id="NF033740">
    <property type="entry name" value="MarP_fam_protase"/>
    <property type="match status" value="1"/>
</dbReference>
<evidence type="ECO:0000256" key="4">
    <source>
        <dbReference type="ARBA" id="ARBA00023136"/>
    </source>
</evidence>
<evidence type="ECO:0000256" key="2">
    <source>
        <dbReference type="ARBA" id="ARBA00022692"/>
    </source>
</evidence>
<dbReference type="InterPro" id="IPR009003">
    <property type="entry name" value="Peptidase_S1_PA"/>
</dbReference>
<dbReference type="GO" id="GO:0016020">
    <property type="term" value="C:membrane"/>
    <property type="evidence" value="ECO:0007669"/>
    <property type="project" value="UniProtKB-SubCell"/>
</dbReference>
<dbReference type="Pfam" id="PF02674">
    <property type="entry name" value="Colicin_V"/>
    <property type="match status" value="1"/>
</dbReference>
<accession>A0A9W6WBT3</accession>
<dbReference type="Pfam" id="PF13365">
    <property type="entry name" value="Trypsin_2"/>
    <property type="match status" value="1"/>
</dbReference>
<proteinExistence type="predicted"/>
<sequence>MNGGTLVDIVIVLLALMFAVNGYRQGFIVGVMSFAGFFGGALIGVNLAPYLTGWFEAPVTRVIVALVTVFGLAIGGQAGMATIGARVRQSMRRNGTRTVDHIGGAIVSLFAVFLVAWMVATPLAYSSIPGLAAAVRNSSIVPIINEAVPEPVKGVYDALRRTVDTNGFPDVFGGLGPSNPHDVAAPNDALKKDPAVLNAQPSVLKILGEAPRCDRRIEGSGFVFAPERVMTNAHVVAGTDSLVVETAKGYIPGRVTVYDPQRDLAVIYVPGLDAPVIDMASPDRPAAEGEDTIVLGYPLDGPYTATPARIRSSGPVRGPNIYDNGQVTRDVYALRALVKSGNSGGPLIGTEGDVRGKVYGVVFAAAVDDPETGYALTLEEVTPVADAGRGATAKVGTGECT</sequence>
<keyword evidence="4 5" id="KW-0472">Membrane</keyword>
<evidence type="ECO:0000313" key="7">
    <source>
        <dbReference type="Proteomes" id="UP001165079"/>
    </source>
</evidence>
<dbReference type="EMBL" id="BSTX01000004">
    <property type="protein sequence ID" value="GLZ80393.1"/>
    <property type="molecule type" value="Genomic_DNA"/>
</dbReference>
<feature type="transmembrane region" description="Helical" evidence="5">
    <location>
        <begin position="99"/>
        <end position="120"/>
    </location>
</feature>
<dbReference type="PANTHER" id="PTHR43019:SF23">
    <property type="entry name" value="PROTEASE DO-LIKE 5, CHLOROPLASTIC"/>
    <property type="match status" value="1"/>
</dbReference>
<comment type="caution">
    <text evidence="6">The sequence shown here is derived from an EMBL/GenBank/DDBJ whole genome shotgun (WGS) entry which is preliminary data.</text>
</comment>
<keyword evidence="6" id="KW-0378">Hydrolase</keyword>
<dbReference type="Proteomes" id="UP001165079">
    <property type="component" value="Unassembled WGS sequence"/>
</dbReference>
<evidence type="ECO:0000256" key="3">
    <source>
        <dbReference type="ARBA" id="ARBA00022989"/>
    </source>
</evidence>
<keyword evidence="7" id="KW-1185">Reference proteome</keyword>
<evidence type="ECO:0000256" key="1">
    <source>
        <dbReference type="ARBA" id="ARBA00004141"/>
    </source>
</evidence>
<keyword evidence="2 5" id="KW-0812">Transmembrane</keyword>
<organism evidence="6 7">
    <name type="scientific">Actinorhabdospora filicis</name>
    <dbReference type="NCBI Taxonomy" id="1785913"/>
    <lineage>
        <taxon>Bacteria</taxon>
        <taxon>Bacillati</taxon>
        <taxon>Actinomycetota</taxon>
        <taxon>Actinomycetes</taxon>
        <taxon>Micromonosporales</taxon>
        <taxon>Micromonosporaceae</taxon>
        <taxon>Actinorhabdospora</taxon>
    </lineage>
</organism>
<protein>
    <submittedName>
        <fullName evidence="6">Serine protease</fullName>
    </submittedName>
</protein>
<dbReference type="GO" id="GO:0004252">
    <property type="term" value="F:serine-type endopeptidase activity"/>
    <property type="evidence" value="ECO:0007669"/>
    <property type="project" value="InterPro"/>
</dbReference>
<dbReference type="PANTHER" id="PTHR43019">
    <property type="entry name" value="SERINE ENDOPROTEASE DEGS"/>
    <property type="match status" value="1"/>
</dbReference>
<dbReference type="GO" id="GO:0009403">
    <property type="term" value="P:toxin biosynthetic process"/>
    <property type="evidence" value="ECO:0007669"/>
    <property type="project" value="InterPro"/>
</dbReference>
<dbReference type="GO" id="GO:0006508">
    <property type="term" value="P:proteolysis"/>
    <property type="evidence" value="ECO:0007669"/>
    <property type="project" value="UniProtKB-KW"/>
</dbReference>
<keyword evidence="3 5" id="KW-1133">Transmembrane helix</keyword>